<dbReference type="EMBL" id="JHEG02000019">
    <property type="protein sequence ID" value="KIE13311.1"/>
    <property type="molecule type" value="Genomic_DNA"/>
</dbReference>
<dbReference type="PROSITE" id="PS51257">
    <property type="entry name" value="PROKAR_LIPOPROTEIN"/>
    <property type="match status" value="1"/>
</dbReference>
<evidence type="ECO:0000256" key="7">
    <source>
        <dbReference type="HAMAP-Rule" id="MF_00589"/>
    </source>
</evidence>
<dbReference type="RefSeq" id="WP_038078110.1">
    <property type="nucleotide sequence ID" value="NZ_JHEG04000001.1"/>
</dbReference>
<keyword evidence="7" id="KW-0813">Transport</keyword>
<dbReference type="SUPFAM" id="SSF81585">
    <property type="entry name" value="PsbU/PolX domain-like"/>
    <property type="match status" value="1"/>
</dbReference>
<comment type="subunit">
    <text evidence="7">PSII is composed of 1 copy each of membrane proteins PsbA, PsbB, PsbC, PsbD, PsbE, PsbF, PsbH, PsbI, PsbJ, PsbK, PsbL, PsbM, PsbT, PsbX, PsbY, PsbZ, Psb30/Ycf12, peripheral proteins PsbO, CyanoQ (PsbQ), PsbU, PsbV and a large number of cofactors. It forms dimeric complexes.</text>
</comment>
<dbReference type="GO" id="GO:0015979">
    <property type="term" value="P:photosynthesis"/>
    <property type="evidence" value="ECO:0007669"/>
    <property type="project" value="UniProtKB-UniRule"/>
</dbReference>
<dbReference type="InterPro" id="IPR010527">
    <property type="entry name" value="PSII_PsbU"/>
</dbReference>
<reference evidence="9" key="1">
    <citation type="journal article" date="2015" name="Genome Announc.">
        <title>Draft Genome Sequence of Tolypothrix boutellei Strain VB521301.</title>
        <authorList>
            <person name="Chandrababunaidu M.M."/>
            <person name="Singh D."/>
            <person name="Sen D."/>
            <person name="Bhan S."/>
            <person name="Das S."/>
            <person name="Gupta A."/>
            <person name="Adhikary S.P."/>
            <person name="Tripathy S."/>
        </authorList>
    </citation>
    <scope>NUCLEOTIDE SEQUENCE</scope>
    <source>
        <strain evidence="9">VB521301</strain>
    </source>
</reference>
<evidence type="ECO:0000313" key="10">
    <source>
        <dbReference type="Proteomes" id="UP000029738"/>
    </source>
</evidence>
<organism evidence="9">
    <name type="scientific">Tolypothrix bouteillei VB521301</name>
    <dbReference type="NCBI Taxonomy" id="1479485"/>
    <lineage>
        <taxon>Bacteria</taxon>
        <taxon>Bacillati</taxon>
        <taxon>Cyanobacteriota</taxon>
        <taxon>Cyanophyceae</taxon>
        <taxon>Nostocales</taxon>
        <taxon>Tolypothrichaceae</taxon>
        <taxon>Tolypothrix</taxon>
    </lineage>
</organism>
<evidence type="ECO:0000256" key="2">
    <source>
        <dbReference type="ARBA" id="ARBA00010827"/>
    </source>
</evidence>
<keyword evidence="5 7" id="KW-0472">Membrane</keyword>
<dbReference type="GO" id="GO:0031676">
    <property type="term" value="C:plasma membrane-derived thylakoid membrane"/>
    <property type="evidence" value="ECO:0007669"/>
    <property type="project" value="UniProtKB-SubCell"/>
</dbReference>
<dbReference type="Pfam" id="PF06514">
    <property type="entry name" value="PsbU"/>
    <property type="match status" value="1"/>
</dbReference>
<proteinExistence type="inferred from homology"/>
<evidence type="ECO:0000313" key="8">
    <source>
        <dbReference type="EMBL" id="KAF3887697.1"/>
    </source>
</evidence>
<evidence type="ECO:0000256" key="3">
    <source>
        <dbReference type="ARBA" id="ARBA00022982"/>
    </source>
</evidence>
<comment type="subcellular location">
    <subcellularLocation>
        <location evidence="7">Cellular thylakoid membrane</location>
        <topology evidence="7">Peripheral membrane protein</topology>
        <orientation evidence="7">Lumenal side</orientation>
    </subcellularLocation>
    <subcellularLocation>
        <location evidence="1">Membrane</location>
        <topology evidence="1">Peripheral membrane protein</topology>
    </subcellularLocation>
</comment>
<keyword evidence="4 7" id="KW-0793">Thylakoid</keyword>
<evidence type="ECO:0000313" key="9">
    <source>
        <dbReference type="EMBL" id="KIE13311.1"/>
    </source>
</evidence>
<accession>A0A0C1NKE1</accession>
<dbReference type="Gene3D" id="1.10.150.320">
    <property type="entry name" value="Photosystem II 12 kDa extrinsic protein"/>
    <property type="match status" value="1"/>
</dbReference>
<dbReference type="STRING" id="1479485.DA73_0208115"/>
<evidence type="ECO:0000256" key="5">
    <source>
        <dbReference type="ARBA" id="ARBA00023136"/>
    </source>
</evidence>
<evidence type="ECO:0000256" key="1">
    <source>
        <dbReference type="ARBA" id="ARBA00004170"/>
    </source>
</evidence>
<keyword evidence="10" id="KW-1185">Reference proteome</keyword>
<keyword evidence="6 7" id="KW-0604">Photosystem II</keyword>
<keyword evidence="3 7" id="KW-0249">Electron transport</keyword>
<dbReference type="GO" id="GO:0009654">
    <property type="term" value="C:photosystem II oxygen evolving complex"/>
    <property type="evidence" value="ECO:0007669"/>
    <property type="project" value="InterPro"/>
</dbReference>
<dbReference type="GO" id="GO:0042549">
    <property type="term" value="P:photosystem II stabilization"/>
    <property type="evidence" value="ECO:0007669"/>
    <property type="project" value="InterPro"/>
</dbReference>
<protein>
    <recommendedName>
        <fullName evidence="7">Photosystem II extrinsic protein U</fullName>
        <shortName evidence="7">PSII-U</shortName>
        <shortName evidence="7">PsbU</shortName>
    </recommendedName>
    <alternativeName>
        <fullName evidence="7">Photosystem II 12 kDa extrinsic protein</fullName>
        <shortName evidence="7">PS II complex 12 kDa extrinsic protein</shortName>
    </alternativeName>
</protein>
<comment type="caution">
    <text evidence="9">The sequence shown here is derived from an EMBL/GenBank/DDBJ whole genome shotgun (WGS) entry which is preliminary data.</text>
</comment>
<keyword evidence="7" id="KW-0602">Photosynthesis</keyword>
<dbReference type="HAMAP" id="MF_00589">
    <property type="entry name" value="PSII_PsbU"/>
    <property type="match status" value="1"/>
</dbReference>
<evidence type="ECO:0000256" key="4">
    <source>
        <dbReference type="ARBA" id="ARBA00023078"/>
    </source>
</evidence>
<comment type="similarity">
    <text evidence="2 7">Belongs to the PsbU family.</text>
</comment>
<dbReference type="NCBIfam" id="NF002708">
    <property type="entry name" value="PRK02515.1"/>
    <property type="match status" value="1"/>
</dbReference>
<dbReference type="Proteomes" id="UP000029738">
    <property type="component" value="Unassembled WGS sequence"/>
</dbReference>
<evidence type="ECO:0000256" key="6">
    <source>
        <dbReference type="ARBA" id="ARBA00023276"/>
    </source>
</evidence>
<dbReference type="OrthoDB" id="463369at2"/>
<name>A0A0C1NKE1_9CYAN</name>
<dbReference type="EMBL" id="JHEG04000001">
    <property type="protein sequence ID" value="KAF3887697.1"/>
    <property type="molecule type" value="Genomic_DNA"/>
</dbReference>
<gene>
    <name evidence="7 8" type="primary">psbU</name>
    <name evidence="9" type="ORF">DA73_0208115</name>
    <name evidence="8" type="ORF">DA73_0400021030</name>
</gene>
<comment type="function">
    <text evidence="7">One of the extrinsic, lumenal subunits of photosystem II (PSII). PSII is a light-driven water plastoquinone oxidoreductase, using light energy to abstract electrons from H(2)O, generating a proton gradient subsequently used for ATP formation. The extrinsic proteins stabilize the structure of photosystem II oxygen-evolving complex (OEC), the ion environment of oxygen evolution and protect the OEC against heat-induced inactivation.</text>
</comment>
<reference evidence="8" key="2">
    <citation type="submission" date="2019-11" db="EMBL/GenBank/DDBJ databases">
        <title>Improved Assembly of Tolypothrix boutellei genome.</title>
        <authorList>
            <person name="Sarangi A.N."/>
            <person name="Mukherjee M."/>
            <person name="Ghosh S."/>
            <person name="Singh D."/>
            <person name="Das A."/>
            <person name="Kant S."/>
            <person name="Prusty A."/>
            <person name="Tripathy S."/>
        </authorList>
    </citation>
    <scope>NUCLEOTIDE SEQUENCE</scope>
    <source>
        <strain evidence="8">VB521301</strain>
    </source>
</reference>
<sequence>MERGKKIVKGLVRLLTVFSLLLGCWGWLGMPKIAQAASFNGLAFHSAPVFAVEGAQSLRNRADAKLADVYGKKIDLNNTNVRAFQKYPGLYPTLARKIIKNAPYQKVEDILSIEGLSERQKQILQANFDNFTVTETEAVFTEGDDRYNNGIYR</sequence>
<dbReference type="GO" id="GO:0019898">
    <property type="term" value="C:extrinsic component of membrane"/>
    <property type="evidence" value="ECO:0007669"/>
    <property type="project" value="InterPro"/>
</dbReference>
<dbReference type="AlphaFoldDB" id="A0A0C1NKE1"/>